<feature type="transmembrane region" description="Helical" evidence="4">
    <location>
        <begin position="144"/>
        <end position="161"/>
    </location>
</feature>
<evidence type="ECO:0000313" key="6">
    <source>
        <dbReference type="EMBL" id="PWA13115.1"/>
    </source>
</evidence>
<keyword evidence="1 3" id="KW-0807">Transducer</keyword>
<dbReference type="OrthoDB" id="242546at2"/>
<dbReference type="GO" id="GO:0016020">
    <property type="term" value="C:membrane"/>
    <property type="evidence" value="ECO:0007669"/>
    <property type="project" value="InterPro"/>
</dbReference>
<dbReference type="PRINTS" id="PR00260">
    <property type="entry name" value="CHEMTRNSDUCR"/>
</dbReference>
<dbReference type="AlphaFoldDB" id="A0A2U1K785"/>
<sequence length="498" mass="55624">MITIEKIKHDDLRRKNRLMLALLLFSGILGIIVDLSTKQPIVNTISIAVCVIIGVSIGGFLHKRDQWIFLIPYIGNTFTTICFFIIIVSNVSVTNMLLPFFMLAIASIYSKRYVLLYSALFTIILQTYFVVFQAAKAGVPEEKISSIFLITILVIIVLFFQERASSVLQHHTEESQRQIAKQYEENQRRQEALQTSTKIIGENTSQLTKQSQDNLHSLNEMSAAFQQISSTMQTSTEDINEITTSIEQTSKSIEEMSQLMNELTNQAKLTDSASANGKILVDELIAQTAKFQEMISISANEMNQLVNKIKETTSFSNNIEEIAAQTNLLALNAAIEAARAGEHGKGFVIVADEVKKLSELTSQTASQISNNLIEVNEKTEFNQKQMRDNAALMLENIKKTEETRKAFLAIDTGIEKFQSQVEKLNVQSSAIETATESIEKSVNHFAATIEETTATMEELSAAVQNHTTNNRQSVEGIREIDNAIQRLIDKENLPSGKP</sequence>
<feature type="transmembrane region" description="Helical" evidence="4">
    <location>
        <begin position="73"/>
        <end position="93"/>
    </location>
</feature>
<reference evidence="6 7" key="1">
    <citation type="submission" date="2018-04" db="EMBL/GenBank/DDBJ databases">
        <title>Camelliibacillus theae gen. nov., sp. nov., isolated from Pu'er tea.</title>
        <authorList>
            <person name="Niu L."/>
        </authorList>
    </citation>
    <scope>NUCLEOTIDE SEQUENCE [LARGE SCALE GENOMIC DNA]</scope>
    <source>
        <strain evidence="6 7">T8</strain>
    </source>
</reference>
<keyword evidence="4" id="KW-1133">Transmembrane helix</keyword>
<comment type="caution">
    <text evidence="6">The sequence shown here is derived from an EMBL/GenBank/DDBJ whole genome shotgun (WGS) entry which is preliminary data.</text>
</comment>
<keyword evidence="4" id="KW-0812">Transmembrane</keyword>
<evidence type="ECO:0000256" key="3">
    <source>
        <dbReference type="PROSITE-ProRule" id="PRU00284"/>
    </source>
</evidence>
<dbReference type="Gene3D" id="1.10.287.950">
    <property type="entry name" value="Methyl-accepting chemotaxis protein"/>
    <property type="match status" value="1"/>
</dbReference>
<evidence type="ECO:0000313" key="7">
    <source>
        <dbReference type="Proteomes" id="UP000245998"/>
    </source>
</evidence>
<dbReference type="InterPro" id="IPR004090">
    <property type="entry name" value="Chemotax_Me-accpt_rcpt"/>
</dbReference>
<evidence type="ECO:0000256" key="1">
    <source>
        <dbReference type="ARBA" id="ARBA00023224"/>
    </source>
</evidence>
<feature type="transmembrane region" description="Helical" evidence="4">
    <location>
        <begin position="113"/>
        <end position="132"/>
    </location>
</feature>
<organism evidence="6 7">
    <name type="scientific">Pueribacillus theae</name>
    <dbReference type="NCBI Taxonomy" id="2171751"/>
    <lineage>
        <taxon>Bacteria</taxon>
        <taxon>Bacillati</taxon>
        <taxon>Bacillota</taxon>
        <taxon>Bacilli</taxon>
        <taxon>Bacillales</taxon>
        <taxon>Bacillaceae</taxon>
        <taxon>Pueribacillus</taxon>
    </lineage>
</organism>
<feature type="domain" description="Methyl-accepting transducer" evidence="5">
    <location>
        <begin position="210"/>
        <end position="460"/>
    </location>
</feature>
<dbReference type="PANTHER" id="PTHR32089">
    <property type="entry name" value="METHYL-ACCEPTING CHEMOTAXIS PROTEIN MCPB"/>
    <property type="match status" value="1"/>
</dbReference>
<dbReference type="GO" id="GO:0004888">
    <property type="term" value="F:transmembrane signaling receptor activity"/>
    <property type="evidence" value="ECO:0007669"/>
    <property type="project" value="InterPro"/>
</dbReference>
<protein>
    <recommendedName>
        <fullName evidence="5">Methyl-accepting transducer domain-containing protein</fullName>
    </recommendedName>
</protein>
<dbReference type="EMBL" id="QCZG01000003">
    <property type="protein sequence ID" value="PWA13115.1"/>
    <property type="molecule type" value="Genomic_DNA"/>
</dbReference>
<dbReference type="PROSITE" id="PS50111">
    <property type="entry name" value="CHEMOTAXIS_TRANSDUC_2"/>
    <property type="match status" value="1"/>
</dbReference>
<dbReference type="PANTHER" id="PTHR32089:SF112">
    <property type="entry name" value="LYSOZYME-LIKE PROTEIN-RELATED"/>
    <property type="match status" value="1"/>
</dbReference>
<accession>A0A2U1K785</accession>
<dbReference type="SMART" id="SM00283">
    <property type="entry name" value="MA"/>
    <property type="match status" value="1"/>
</dbReference>
<evidence type="ECO:0000259" key="5">
    <source>
        <dbReference type="PROSITE" id="PS50111"/>
    </source>
</evidence>
<keyword evidence="7" id="KW-1185">Reference proteome</keyword>
<dbReference type="GO" id="GO:0007165">
    <property type="term" value="P:signal transduction"/>
    <property type="evidence" value="ECO:0007669"/>
    <property type="project" value="UniProtKB-KW"/>
</dbReference>
<evidence type="ECO:0000256" key="4">
    <source>
        <dbReference type="SAM" id="Phobius"/>
    </source>
</evidence>
<gene>
    <name evidence="6" type="ORF">DCC39_03020</name>
</gene>
<dbReference type="SUPFAM" id="SSF58104">
    <property type="entry name" value="Methyl-accepting chemotaxis protein (MCP) signaling domain"/>
    <property type="match status" value="1"/>
</dbReference>
<evidence type="ECO:0000256" key="2">
    <source>
        <dbReference type="ARBA" id="ARBA00029447"/>
    </source>
</evidence>
<dbReference type="GO" id="GO:0006935">
    <property type="term" value="P:chemotaxis"/>
    <property type="evidence" value="ECO:0007669"/>
    <property type="project" value="InterPro"/>
</dbReference>
<feature type="transmembrane region" description="Helical" evidence="4">
    <location>
        <begin position="41"/>
        <end position="61"/>
    </location>
</feature>
<name>A0A2U1K785_9BACI</name>
<dbReference type="Proteomes" id="UP000245998">
    <property type="component" value="Unassembled WGS sequence"/>
</dbReference>
<keyword evidence="4" id="KW-0472">Membrane</keyword>
<feature type="transmembrane region" description="Helical" evidence="4">
    <location>
        <begin position="18"/>
        <end position="35"/>
    </location>
</feature>
<dbReference type="InterPro" id="IPR004089">
    <property type="entry name" value="MCPsignal_dom"/>
</dbReference>
<proteinExistence type="inferred from homology"/>
<comment type="similarity">
    <text evidence="2">Belongs to the methyl-accepting chemotaxis (MCP) protein family.</text>
</comment>
<dbReference type="Pfam" id="PF00015">
    <property type="entry name" value="MCPsignal"/>
    <property type="match status" value="1"/>
</dbReference>
<dbReference type="RefSeq" id="WP_116553401.1">
    <property type="nucleotide sequence ID" value="NZ_QCZG01000003.1"/>
</dbReference>